<keyword evidence="3" id="KW-0862">Zinc</keyword>
<keyword evidence="2" id="KW-0863">Zinc-finger</keyword>
<protein>
    <recommendedName>
        <fullName evidence="8">MULE transposase domain-containing protein</fullName>
    </recommendedName>
</protein>
<evidence type="ECO:0000259" key="4">
    <source>
        <dbReference type="Pfam" id="PF04500"/>
    </source>
</evidence>
<evidence type="ECO:0008006" key="8">
    <source>
        <dbReference type="Google" id="ProtNLM"/>
    </source>
</evidence>
<gene>
    <name evidence="6" type="ORF">HF086_008586</name>
</gene>
<keyword evidence="1" id="KW-0479">Metal-binding</keyword>
<feature type="domain" description="MULE transposase" evidence="5">
    <location>
        <begin position="197"/>
        <end position="292"/>
    </location>
</feature>
<dbReference type="Gene3D" id="2.20.25.240">
    <property type="match status" value="1"/>
</dbReference>
<comment type="caution">
    <text evidence="6">The sequence shown here is derived from an EMBL/GenBank/DDBJ whole genome shotgun (WGS) entry which is preliminary data.</text>
</comment>
<sequence length="469" mass="53459">MDSTCEPSSSSQTQLVFEQSERGGLLLLRGGYQHNKKRENKNGTTVWCCVKWQTRKCRGRVVTKNNLVVSDDPHTCQPNFAANIIKKQLNQCRKLAATKSDPIPTLFNNEMSSLADFGLDLVATIPKFTSIKNSLYHSRNKALGVKRTTFQTASAVEIPDAYKDKILLADYTDQRNRIIVFGTHNAKHLLATVEHIFADGTFKICPKPFYQLYTIHGDLGSSEETSNVVPLVYALLLNKKQATYEILFQIIKSQVPDWNPKKFQSDYEAAAMNAMQKIMPNCKIVGCYFHFKSALRKKAKELKLNKNPVHKAHVAICGALSLLPQHLISDGYLYIMEDCSNNGQILAFNDYFVNAWIESSFFGKWSFYGERFRTTNHLEGWHSKLNKGISNAKPSFIKFLDLLLKNIKEFDLKIKQFEQGIPISYRNKNVIDFDKRLAHIITQHQNCEITLGHCLEKNLQLNVVINIKV</sequence>
<name>A0A922M3K5_SPOEX</name>
<evidence type="ECO:0000313" key="6">
    <source>
        <dbReference type="EMBL" id="KAH9629137.1"/>
    </source>
</evidence>
<evidence type="ECO:0000313" key="7">
    <source>
        <dbReference type="Proteomes" id="UP000814243"/>
    </source>
</evidence>
<dbReference type="EMBL" id="JACEFF010000877">
    <property type="protein sequence ID" value="KAH9629137.1"/>
    <property type="molecule type" value="Genomic_DNA"/>
</dbReference>
<dbReference type="Pfam" id="PF10551">
    <property type="entry name" value="MULE"/>
    <property type="match status" value="1"/>
</dbReference>
<evidence type="ECO:0000259" key="5">
    <source>
        <dbReference type="Pfam" id="PF10551"/>
    </source>
</evidence>
<evidence type="ECO:0000256" key="3">
    <source>
        <dbReference type="ARBA" id="ARBA00022833"/>
    </source>
</evidence>
<dbReference type="Proteomes" id="UP000814243">
    <property type="component" value="Unassembled WGS sequence"/>
</dbReference>
<evidence type="ECO:0000256" key="2">
    <source>
        <dbReference type="ARBA" id="ARBA00022771"/>
    </source>
</evidence>
<dbReference type="PANTHER" id="PTHR47160:SF10">
    <property type="entry name" value="MULE TRANSPOSASE DOMAIN-CONTAINING PROTEIN"/>
    <property type="match status" value="1"/>
</dbReference>
<proteinExistence type="predicted"/>
<reference evidence="6" key="1">
    <citation type="journal article" date="2021" name="G3 (Bethesda)">
        <title>Genome and transcriptome analysis of the beet armyworm Spodoptera exigua reveals targets for pest control. .</title>
        <authorList>
            <person name="Simon S."/>
            <person name="Breeschoten T."/>
            <person name="Jansen H.J."/>
            <person name="Dirks R.P."/>
            <person name="Schranz M.E."/>
            <person name="Ros V.I.D."/>
        </authorList>
    </citation>
    <scope>NUCLEOTIDE SEQUENCE</scope>
    <source>
        <strain evidence="6">TB_SE_WUR_2020</strain>
    </source>
</reference>
<accession>A0A922M3K5</accession>
<feature type="domain" description="FLYWCH-type" evidence="4">
    <location>
        <begin position="17"/>
        <end position="75"/>
    </location>
</feature>
<dbReference type="AlphaFoldDB" id="A0A922M3K5"/>
<evidence type="ECO:0000256" key="1">
    <source>
        <dbReference type="ARBA" id="ARBA00022723"/>
    </source>
</evidence>
<dbReference type="PANTHER" id="PTHR47160">
    <property type="entry name" value="PUTATIVE-RELATED"/>
    <property type="match status" value="1"/>
</dbReference>
<dbReference type="InterPro" id="IPR018289">
    <property type="entry name" value="MULE_transposase_dom"/>
</dbReference>
<dbReference type="InterPro" id="IPR007588">
    <property type="entry name" value="Znf_FLYWCH"/>
</dbReference>
<dbReference type="GO" id="GO:0008270">
    <property type="term" value="F:zinc ion binding"/>
    <property type="evidence" value="ECO:0007669"/>
    <property type="project" value="UniProtKB-KW"/>
</dbReference>
<organism evidence="6 7">
    <name type="scientific">Spodoptera exigua</name>
    <name type="common">Beet armyworm</name>
    <name type="synonym">Noctua fulgens</name>
    <dbReference type="NCBI Taxonomy" id="7107"/>
    <lineage>
        <taxon>Eukaryota</taxon>
        <taxon>Metazoa</taxon>
        <taxon>Ecdysozoa</taxon>
        <taxon>Arthropoda</taxon>
        <taxon>Hexapoda</taxon>
        <taxon>Insecta</taxon>
        <taxon>Pterygota</taxon>
        <taxon>Neoptera</taxon>
        <taxon>Endopterygota</taxon>
        <taxon>Lepidoptera</taxon>
        <taxon>Glossata</taxon>
        <taxon>Ditrysia</taxon>
        <taxon>Noctuoidea</taxon>
        <taxon>Noctuidae</taxon>
        <taxon>Amphipyrinae</taxon>
        <taxon>Spodoptera</taxon>
    </lineage>
</organism>
<dbReference type="Pfam" id="PF04500">
    <property type="entry name" value="FLYWCH"/>
    <property type="match status" value="1"/>
</dbReference>